<evidence type="ECO:0000313" key="1">
    <source>
        <dbReference type="EMBL" id="KAK6337600.1"/>
    </source>
</evidence>
<dbReference type="Proteomes" id="UP001373714">
    <property type="component" value="Unassembled WGS sequence"/>
</dbReference>
<proteinExistence type="predicted"/>
<dbReference type="EMBL" id="JAVHNS010000013">
    <property type="protein sequence ID" value="KAK6337600.1"/>
    <property type="molecule type" value="Genomic_DNA"/>
</dbReference>
<protein>
    <recommendedName>
        <fullName evidence="3">BTB domain-containing protein</fullName>
    </recommendedName>
</protein>
<gene>
    <name evidence="1" type="ORF">TWF730_002995</name>
</gene>
<name>A0AAV9UC55_9PEZI</name>
<dbReference type="AlphaFoldDB" id="A0AAV9UC55"/>
<evidence type="ECO:0000313" key="2">
    <source>
        <dbReference type="Proteomes" id="UP001373714"/>
    </source>
</evidence>
<organism evidence="1 2">
    <name type="scientific">Orbilia blumenaviensis</name>
    <dbReference type="NCBI Taxonomy" id="1796055"/>
    <lineage>
        <taxon>Eukaryota</taxon>
        <taxon>Fungi</taxon>
        <taxon>Dikarya</taxon>
        <taxon>Ascomycota</taxon>
        <taxon>Pezizomycotina</taxon>
        <taxon>Orbiliomycetes</taxon>
        <taxon>Orbiliales</taxon>
        <taxon>Orbiliaceae</taxon>
        <taxon>Orbilia</taxon>
    </lineage>
</organism>
<accession>A0AAV9UC55</accession>
<evidence type="ECO:0008006" key="3">
    <source>
        <dbReference type="Google" id="ProtNLM"/>
    </source>
</evidence>
<comment type="caution">
    <text evidence="1">The sequence shown here is derived from an EMBL/GenBank/DDBJ whole genome shotgun (WGS) entry which is preliminary data.</text>
</comment>
<sequence length="354" mass="39997">MHFIWFSREPDLIIELEDQHRHQIYGFLVVKACLRASSHLFYRILDPRNGFKPLPQTSLNDHPITVLRLHDDDIAALGWLLNIIHFQTDIVPRILSRDDLLAVATLCDKYGWQRPVGLWAEKWVAALLLNEGGPAISLNESESSPDGSHKETVLKAGCEDWLFIAQAFPNLDSYTPLLRRIFDTLVEEIVGDMDVSEEVSRLPKGSKEKKMIDVVFDLVPQSVVSELELNERGKTEIKCQEETGCPGATLASSMASSVSQVGWDIEATYCVSCIRKKVSPWVLSERLSKLREMGSYYSSARNMRYGNQHPGQRANEHHNLNIIGNTWNIMEVTNSAGLTAPPATVHDLRIPRFH</sequence>
<keyword evidence="2" id="KW-1185">Reference proteome</keyword>
<reference evidence="1 2" key="1">
    <citation type="submission" date="2019-10" db="EMBL/GenBank/DDBJ databases">
        <authorList>
            <person name="Palmer J.M."/>
        </authorList>
    </citation>
    <scope>NUCLEOTIDE SEQUENCE [LARGE SCALE GENOMIC DNA]</scope>
    <source>
        <strain evidence="1 2">TWF730</strain>
    </source>
</reference>